<reference evidence="3" key="1">
    <citation type="submission" date="2019-03" db="EMBL/GenBank/DDBJ databases">
        <title>Flavobacterium sp.</title>
        <authorList>
            <person name="Kim H."/>
        </authorList>
    </citation>
    <scope>NUCLEOTIDE SEQUENCE [LARGE SCALE GENOMIC DNA]</scope>
    <source>
        <strain evidence="3">GS13</strain>
    </source>
</reference>
<evidence type="ECO:0000313" key="2">
    <source>
        <dbReference type="EMBL" id="QBN20072.1"/>
    </source>
</evidence>
<proteinExistence type="predicted"/>
<dbReference type="CDD" id="cd00761">
    <property type="entry name" value="Glyco_tranf_GTA_type"/>
    <property type="match status" value="1"/>
</dbReference>
<evidence type="ECO:0000313" key="3">
    <source>
        <dbReference type="Proteomes" id="UP000291124"/>
    </source>
</evidence>
<dbReference type="RefSeq" id="WP_133277574.1">
    <property type="nucleotide sequence ID" value="NZ_CP037933.1"/>
</dbReference>
<protein>
    <submittedName>
        <fullName evidence="2">Glycosyltransferase family 2 protein</fullName>
    </submittedName>
</protein>
<dbReference type="Pfam" id="PF00535">
    <property type="entry name" value="Glycos_transf_2"/>
    <property type="match status" value="1"/>
</dbReference>
<keyword evidence="3" id="KW-1185">Reference proteome</keyword>
<organism evidence="2 3">
    <name type="scientific">Flavobacterium nackdongense</name>
    <dbReference type="NCBI Taxonomy" id="2547394"/>
    <lineage>
        <taxon>Bacteria</taxon>
        <taxon>Pseudomonadati</taxon>
        <taxon>Bacteroidota</taxon>
        <taxon>Flavobacteriia</taxon>
        <taxon>Flavobacteriales</taxon>
        <taxon>Flavobacteriaceae</taxon>
        <taxon>Flavobacterium</taxon>
    </lineage>
</organism>
<dbReference type="KEGG" id="fnk:E1750_15120"/>
<dbReference type="InterPro" id="IPR001173">
    <property type="entry name" value="Glyco_trans_2-like"/>
</dbReference>
<gene>
    <name evidence="2" type="ORF">E1750_15120</name>
</gene>
<name>A0A4V1AH26_9FLAO</name>
<dbReference type="GO" id="GO:0016758">
    <property type="term" value="F:hexosyltransferase activity"/>
    <property type="evidence" value="ECO:0007669"/>
    <property type="project" value="UniProtKB-ARBA"/>
</dbReference>
<accession>A0A4V1AH26</accession>
<dbReference type="OrthoDB" id="761861at2"/>
<sequence>MLSILIPTYNYNVVPLVLELRKQCLECEIEFEILVLDDASTDCLKENQIINNWENCHFNTESKNSGRTYTRNKLAHQARFEWLLFLDADVIPVNSSFILSYLESIKPENQVILGGYCYENSKHNSPNILRYKYGKEREEKTASERNQNPYQYVFSGNILIQKKTFLTTNYANENSFYGMDIFFAYQLFTHKIDVFHIENPIYHLGLDTNEIFFAKSLKAVESRKYFLIEGEKIELISPLIKQYKTLKKYGLLSLTKHIFSISEPILKKLILNKNPNLICFDLYRLGYFCTLK</sequence>
<dbReference type="PANTHER" id="PTHR22916:SF3">
    <property type="entry name" value="UDP-GLCNAC:BETAGAL BETA-1,3-N-ACETYLGLUCOSAMINYLTRANSFERASE-LIKE PROTEIN 1"/>
    <property type="match status" value="1"/>
</dbReference>
<feature type="domain" description="Glycosyltransferase 2-like" evidence="1">
    <location>
        <begin position="3"/>
        <end position="137"/>
    </location>
</feature>
<dbReference type="SUPFAM" id="SSF53448">
    <property type="entry name" value="Nucleotide-diphospho-sugar transferases"/>
    <property type="match status" value="1"/>
</dbReference>
<dbReference type="PANTHER" id="PTHR22916">
    <property type="entry name" value="GLYCOSYLTRANSFERASE"/>
    <property type="match status" value="1"/>
</dbReference>
<dbReference type="InterPro" id="IPR029044">
    <property type="entry name" value="Nucleotide-diphossugar_trans"/>
</dbReference>
<dbReference type="Proteomes" id="UP000291124">
    <property type="component" value="Chromosome"/>
</dbReference>
<dbReference type="EMBL" id="CP037933">
    <property type="protein sequence ID" value="QBN20072.1"/>
    <property type="molecule type" value="Genomic_DNA"/>
</dbReference>
<dbReference type="AlphaFoldDB" id="A0A4V1AH26"/>
<dbReference type="Gene3D" id="3.90.550.10">
    <property type="entry name" value="Spore Coat Polysaccharide Biosynthesis Protein SpsA, Chain A"/>
    <property type="match status" value="1"/>
</dbReference>
<keyword evidence="2" id="KW-0808">Transferase</keyword>
<evidence type="ECO:0000259" key="1">
    <source>
        <dbReference type="Pfam" id="PF00535"/>
    </source>
</evidence>